<reference evidence="2" key="2">
    <citation type="submission" date="2021-09" db="EMBL/GenBank/DDBJ databases">
        <authorList>
            <person name="Jia N."/>
            <person name="Wang J."/>
            <person name="Shi W."/>
            <person name="Du L."/>
            <person name="Sun Y."/>
            <person name="Zhan W."/>
            <person name="Jiang J."/>
            <person name="Wang Q."/>
            <person name="Zhang B."/>
            <person name="Ji P."/>
            <person name="Sakyi L.B."/>
            <person name="Cui X."/>
            <person name="Yuan T."/>
            <person name="Jiang B."/>
            <person name="Yang W."/>
            <person name="Lam T.T.-Y."/>
            <person name="Chang Q."/>
            <person name="Ding S."/>
            <person name="Wang X."/>
            <person name="Zhu J."/>
            <person name="Ruan X."/>
            <person name="Zhao L."/>
            <person name="Wei J."/>
            <person name="Que T."/>
            <person name="Du C."/>
            <person name="Cheng J."/>
            <person name="Dai P."/>
            <person name="Han X."/>
            <person name="Huang E."/>
            <person name="Gao Y."/>
            <person name="Liu J."/>
            <person name="Shao H."/>
            <person name="Ye R."/>
            <person name="Li L."/>
            <person name="Wei W."/>
            <person name="Wang X."/>
            <person name="Wang C."/>
            <person name="Huo Q."/>
            <person name="Li W."/>
            <person name="Guo W."/>
            <person name="Chen H."/>
            <person name="Chen S."/>
            <person name="Zhou L."/>
            <person name="Zhou L."/>
            <person name="Ni X."/>
            <person name="Tian J."/>
            <person name="Zhou Y."/>
            <person name="Sheng Y."/>
            <person name="Liu T."/>
            <person name="Pan Y."/>
            <person name="Xia L."/>
            <person name="Li J."/>
            <person name="Zhao F."/>
            <person name="Cao W."/>
        </authorList>
    </citation>
    <scope>NUCLEOTIDE SEQUENCE</scope>
    <source>
        <strain evidence="2">Rmic-2018</strain>
        <tissue evidence="2">Larvae</tissue>
    </source>
</reference>
<reference evidence="2" key="1">
    <citation type="journal article" date="2020" name="Cell">
        <title>Large-Scale Comparative Analyses of Tick Genomes Elucidate Their Genetic Diversity and Vector Capacities.</title>
        <authorList>
            <consortium name="Tick Genome and Microbiome Consortium (TIGMIC)"/>
            <person name="Jia N."/>
            <person name="Wang J."/>
            <person name="Shi W."/>
            <person name="Du L."/>
            <person name="Sun Y."/>
            <person name="Zhan W."/>
            <person name="Jiang J.F."/>
            <person name="Wang Q."/>
            <person name="Zhang B."/>
            <person name="Ji P."/>
            <person name="Bell-Sakyi L."/>
            <person name="Cui X.M."/>
            <person name="Yuan T.T."/>
            <person name="Jiang B.G."/>
            <person name="Yang W.F."/>
            <person name="Lam T.T."/>
            <person name="Chang Q.C."/>
            <person name="Ding S.J."/>
            <person name="Wang X.J."/>
            <person name="Zhu J.G."/>
            <person name="Ruan X.D."/>
            <person name="Zhao L."/>
            <person name="Wei J.T."/>
            <person name="Ye R.Z."/>
            <person name="Que T.C."/>
            <person name="Du C.H."/>
            <person name="Zhou Y.H."/>
            <person name="Cheng J.X."/>
            <person name="Dai P.F."/>
            <person name="Guo W.B."/>
            <person name="Han X.H."/>
            <person name="Huang E.J."/>
            <person name="Li L.F."/>
            <person name="Wei W."/>
            <person name="Gao Y.C."/>
            <person name="Liu J.Z."/>
            <person name="Shao H.Z."/>
            <person name="Wang X."/>
            <person name="Wang C.C."/>
            <person name="Yang T.C."/>
            <person name="Huo Q.B."/>
            <person name="Li W."/>
            <person name="Chen H.Y."/>
            <person name="Chen S.E."/>
            <person name="Zhou L.G."/>
            <person name="Ni X.B."/>
            <person name="Tian J.H."/>
            <person name="Sheng Y."/>
            <person name="Liu T."/>
            <person name="Pan Y.S."/>
            <person name="Xia L.Y."/>
            <person name="Li J."/>
            <person name="Zhao F."/>
            <person name="Cao W.C."/>
        </authorList>
    </citation>
    <scope>NUCLEOTIDE SEQUENCE</scope>
    <source>
        <strain evidence="2">Rmic-2018</strain>
    </source>
</reference>
<dbReference type="Proteomes" id="UP000821866">
    <property type="component" value="Unassembled WGS sequence"/>
</dbReference>
<name>A0A9J6CW66_RHIMP</name>
<dbReference type="GO" id="GO:0016485">
    <property type="term" value="P:protein processing"/>
    <property type="evidence" value="ECO:0007669"/>
    <property type="project" value="TreeGrafter"/>
</dbReference>
<dbReference type="AlphaFoldDB" id="A0A9J6CW66"/>
<dbReference type="PANTHER" id="PTHR11733">
    <property type="entry name" value="ZINC METALLOPROTEASE FAMILY M13 NEPRILYSIN-RELATED"/>
    <property type="match status" value="1"/>
</dbReference>
<dbReference type="GO" id="GO:0005886">
    <property type="term" value="C:plasma membrane"/>
    <property type="evidence" value="ECO:0007669"/>
    <property type="project" value="TreeGrafter"/>
</dbReference>
<keyword evidence="3" id="KW-1185">Reference proteome</keyword>
<evidence type="ECO:0000259" key="1">
    <source>
        <dbReference type="Pfam" id="PF01431"/>
    </source>
</evidence>
<organism evidence="2 3">
    <name type="scientific">Rhipicephalus microplus</name>
    <name type="common">Cattle tick</name>
    <name type="synonym">Boophilus microplus</name>
    <dbReference type="NCBI Taxonomy" id="6941"/>
    <lineage>
        <taxon>Eukaryota</taxon>
        <taxon>Metazoa</taxon>
        <taxon>Ecdysozoa</taxon>
        <taxon>Arthropoda</taxon>
        <taxon>Chelicerata</taxon>
        <taxon>Arachnida</taxon>
        <taxon>Acari</taxon>
        <taxon>Parasitiformes</taxon>
        <taxon>Ixodida</taxon>
        <taxon>Ixodoidea</taxon>
        <taxon>Ixodidae</taxon>
        <taxon>Rhipicephalinae</taxon>
        <taxon>Rhipicephalus</taxon>
        <taxon>Boophilus</taxon>
    </lineage>
</organism>
<sequence>MKAGVKTPLAIVNGERTFPKPFQPVNVPRGRGVAVTASCIGGAHSCCSSSNLKYTQTQLSLVGEQEVLNDTVDSENLADFVGSKLAYAAYDSLPEDQKRVKLAGFDKTSEQLFFINYCSGLCAWRSSPSDRYAPKRSRCVVPLRNMPEFYRAFGCRAGTLMHPRKTCTFW</sequence>
<dbReference type="PANTHER" id="PTHR11733:SF241">
    <property type="entry name" value="GH26575P-RELATED"/>
    <property type="match status" value="1"/>
</dbReference>
<protein>
    <recommendedName>
        <fullName evidence="1">Peptidase M13 C-terminal domain-containing protein</fullName>
    </recommendedName>
</protein>
<comment type="caution">
    <text evidence="2">The sequence shown here is derived from an EMBL/GenBank/DDBJ whole genome shotgun (WGS) entry which is preliminary data.</text>
</comment>
<evidence type="ECO:0000313" key="3">
    <source>
        <dbReference type="Proteomes" id="UP000821866"/>
    </source>
</evidence>
<gene>
    <name evidence="2" type="ORF">HPB51_028913</name>
</gene>
<dbReference type="EMBL" id="JABSTU010005988">
    <property type="protein sequence ID" value="KAH7934721.1"/>
    <property type="molecule type" value="Genomic_DNA"/>
</dbReference>
<accession>A0A9J6CW66</accession>
<proteinExistence type="predicted"/>
<feature type="domain" description="Peptidase M13 C-terminal" evidence="1">
    <location>
        <begin position="66"/>
        <end position="168"/>
    </location>
</feature>
<dbReference type="SUPFAM" id="SSF55486">
    <property type="entry name" value="Metalloproteases ('zincins'), catalytic domain"/>
    <property type="match status" value="1"/>
</dbReference>
<dbReference type="GO" id="GO:0004222">
    <property type="term" value="F:metalloendopeptidase activity"/>
    <property type="evidence" value="ECO:0007669"/>
    <property type="project" value="InterPro"/>
</dbReference>
<dbReference type="PROSITE" id="PS51885">
    <property type="entry name" value="NEPRILYSIN"/>
    <property type="match status" value="1"/>
</dbReference>
<dbReference type="InterPro" id="IPR018497">
    <property type="entry name" value="Peptidase_M13_C"/>
</dbReference>
<dbReference type="InterPro" id="IPR024079">
    <property type="entry name" value="MetalloPept_cat_dom_sf"/>
</dbReference>
<dbReference type="Pfam" id="PF01431">
    <property type="entry name" value="Peptidase_M13"/>
    <property type="match status" value="1"/>
</dbReference>
<evidence type="ECO:0000313" key="2">
    <source>
        <dbReference type="EMBL" id="KAH7934721.1"/>
    </source>
</evidence>
<dbReference type="InterPro" id="IPR000718">
    <property type="entry name" value="Peptidase_M13"/>
</dbReference>
<dbReference type="Gene3D" id="3.40.390.10">
    <property type="entry name" value="Collagenase (Catalytic Domain)"/>
    <property type="match status" value="1"/>
</dbReference>